<reference evidence="7" key="2">
    <citation type="submission" date="2022-06" db="UniProtKB">
        <authorList>
            <consortium name="EnsemblMetazoa"/>
        </authorList>
    </citation>
    <scope>IDENTIFICATION</scope>
    <source>
        <strain evidence="7">DF5081</strain>
    </source>
</reference>
<dbReference type="InterPro" id="IPR001507">
    <property type="entry name" value="ZP_dom"/>
</dbReference>
<dbReference type="EnsemblMetazoa" id="CJA12620.1">
    <property type="protein sequence ID" value="CJA12620.1"/>
    <property type="gene ID" value="WBGene00131824"/>
</dbReference>
<proteinExistence type="predicted"/>
<feature type="domain" description="ZP" evidence="6">
    <location>
        <begin position="1"/>
        <end position="251"/>
    </location>
</feature>
<accession>A0A8R1DUS8</accession>
<keyword evidence="4" id="KW-0812">Transmembrane</keyword>
<evidence type="ECO:0000256" key="5">
    <source>
        <dbReference type="SAM" id="SignalP"/>
    </source>
</evidence>
<dbReference type="InterPro" id="IPR042235">
    <property type="entry name" value="ZP-C_dom"/>
</dbReference>
<keyword evidence="4" id="KW-0472">Membrane</keyword>
<dbReference type="Pfam" id="PF25057">
    <property type="entry name" value="CUT_N"/>
    <property type="match status" value="1"/>
</dbReference>
<sequence>MPPALLCFLVIFWIYVKNSRKNALCSRPYSLEQNATDIELKIDAQQLVLCGFRIWPKPNSKKSLLSAQIIISFHRSLVTPSDRSFAAHCEFDDFQRDADIPVDNLIQSHELILGNFDTPEVTMRILPSGETNSVENLKPLKVGDPITFEWTLTKHSEIFGIELERCSAETEDGKGMKIIENGCSLDDELISDAQTVADHSKIFANSLAFKFPEEHVVWIRCAVRTCVRRSEHLEIIDGSEGDLCESESSCGFGPTQRNRRQLAKNNASRTDIIFVNGRFQIARHRHFEHLKTSSSTSRPKAEFCMPDVIYYTGIFAVAMCYVITISTTVMWKCG</sequence>
<keyword evidence="8" id="KW-1185">Reference proteome</keyword>
<dbReference type="InterPro" id="IPR056953">
    <property type="entry name" value="CUT_N"/>
</dbReference>
<feature type="signal peptide" evidence="5">
    <location>
        <begin position="1"/>
        <end position="19"/>
    </location>
</feature>
<keyword evidence="1" id="KW-0193">Cuticle</keyword>
<evidence type="ECO:0000259" key="6">
    <source>
        <dbReference type="PROSITE" id="PS51034"/>
    </source>
</evidence>
<feature type="transmembrane region" description="Helical" evidence="4">
    <location>
        <begin position="308"/>
        <end position="331"/>
    </location>
</feature>
<dbReference type="Gene3D" id="2.60.40.4100">
    <property type="entry name" value="Zona pellucida, ZP-C domain"/>
    <property type="match status" value="1"/>
</dbReference>
<feature type="chain" id="PRO_5035833676" evidence="5">
    <location>
        <begin position="20"/>
        <end position="334"/>
    </location>
</feature>
<evidence type="ECO:0000313" key="7">
    <source>
        <dbReference type="EnsemblMetazoa" id="CJA12620.1"/>
    </source>
</evidence>
<dbReference type="InterPro" id="IPR055355">
    <property type="entry name" value="ZP-C"/>
</dbReference>
<dbReference type="Pfam" id="PF00100">
    <property type="entry name" value="Zona_pellucida"/>
    <property type="match status" value="1"/>
</dbReference>
<name>A0A8R1DUS8_CAEJA</name>
<protein>
    <submittedName>
        <fullName evidence="7">ZP domain-containing protein</fullName>
    </submittedName>
</protein>
<dbReference type="InterPro" id="IPR051962">
    <property type="entry name" value="Cuticlin"/>
</dbReference>
<evidence type="ECO:0000256" key="2">
    <source>
        <dbReference type="ARBA" id="ARBA00022729"/>
    </source>
</evidence>
<evidence type="ECO:0000256" key="4">
    <source>
        <dbReference type="SAM" id="Phobius"/>
    </source>
</evidence>
<evidence type="ECO:0000313" key="8">
    <source>
        <dbReference type="Proteomes" id="UP000005237"/>
    </source>
</evidence>
<reference evidence="8" key="1">
    <citation type="submission" date="2010-08" db="EMBL/GenBank/DDBJ databases">
        <authorList>
            <consortium name="Caenorhabditis japonica Sequencing Consortium"/>
            <person name="Wilson R.K."/>
        </authorList>
    </citation>
    <scope>NUCLEOTIDE SEQUENCE [LARGE SCALE GENOMIC DNA]</scope>
    <source>
        <strain evidence="8">DF5081</strain>
    </source>
</reference>
<organism evidence="7 8">
    <name type="scientific">Caenorhabditis japonica</name>
    <dbReference type="NCBI Taxonomy" id="281687"/>
    <lineage>
        <taxon>Eukaryota</taxon>
        <taxon>Metazoa</taxon>
        <taxon>Ecdysozoa</taxon>
        <taxon>Nematoda</taxon>
        <taxon>Chromadorea</taxon>
        <taxon>Rhabditida</taxon>
        <taxon>Rhabditina</taxon>
        <taxon>Rhabditomorpha</taxon>
        <taxon>Rhabditoidea</taxon>
        <taxon>Rhabditidae</taxon>
        <taxon>Peloderinae</taxon>
        <taxon>Caenorhabditis</taxon>
    </lineage>
</organism>
<dbReference type="PROSITE" id="PS51034">
    <property type="entry name" value="ZP_2"/>
    <property type="match status" value="1"/>
</dbReference>
<keyword evidence="4" id="KW-1133">Transmembrane helix</keyword>
<dbReference type="PANTHER" id="PTHR22907:SF13">
    <property type="entry name" value="ZP DOMAIN-CONTAINING PROTEIN"/>
    <property type="match status" value="1"/>
</dbReference>
<keyword evidence="2 5" id="KW-0732">Signal</keyword>
<dbReference type="PANTHER" id="PTHR22907">
    <property type="entry name" value="GH04558P"/>
    <property type="match status" value="1"/>
</dbReference>
<dbReference type="AlphaFoldDB" id="A0A8R1DUS8"/>
<dbReference type="GO" id="GO:0042302">
    <property type="term" value="F:structural constituent of cuticle"/>
    <property type="evidence" value="ECO:0007669"/>
    <property type="project" value="UniProtKB-KW"/>
</dbReference>
<evidence type="ECO:0000256" key="1">
    <source>
        <dbReference type="ARBA" id="ARBA00022460"/>
    </source>
</evidence>
<dbReference type="Proteomes" id="UP000005237">
    <property type="component" value="Unassembled WGS sequence"/>
</dbReference>
<dbReference type="SMART" id="SM00241">
    <property type="entry name" value="ZP"/>
    <property type="match status" value="1"/>
</dbReference>
<evidence type="ECO:0000256" key="3">
    <source>
        <dbReference type="ARBA" id="ARBA00023157"/>
    </source>
</evidence>
<keyword evidence="3" id="KW-1015">Disulfide bond</keyword>